<dbReference type="EMBL" id="JAQMLV010000014">
    <property type="protein sequence ID" value="MDB8745476.1"/>
    <property type="molecule type" value="Genomic_DNA"/>
</dbReference>
<gene>
    <name evidence="1" type="ORF">NE632_00015</name>
    <name evidence="2" type="ORF">PNU62_10645</name>
</gene>
<evidence type="ECO:0000313" key="3">
    <source>
        <dbReference type="Proteomes" id="UP001211015"/>
    </source>
</evidence>
<evidence type="ECO:0000313" key="2">
    <source>
        <dbReference type="EMBL" id="MDB8745476.1"/>
    </source>
</evidence>
<dbReference type="RefSeq" id="WP_117923238.1">
    <property type="nucleotide sequence ID" value="NZ_JADMYU010000002.1"/>
</dbReference>
<name>A0AAW6E9N5_9FIRM</name>
<sequence>MFTLKYEALEKGYGYIHIIVNGQDISEYSYNGNIYYGMCRISKLLEWINDNLKYILSDDPFPVKTNAKTGADMWLYSDDYIPENYEHSLKFQEKRQNWIWHHSIDSCKDEFCMPFIVFCKVGDNMEITWNNIDHNYKDVEFRYKYGVCYLNLNDFKSELYNFIKRFN</sequence>
<dbReference type="Proteomes" id="UP001211015">
    <property type="component" value="Unassembled WGS sequence"/>
</dbReference>
<accession>A0AAW6E9N5</accession>
<protein>
    <submittedName>
        <fullName evidence="2">Uncharacterized protein</fullName>
    </submittedName>
</protein>
<dbReference type="EMBL" id="JANGCN010000001">
    <property type="protein sequence ID" value="MCQ5151677.1"/>
    <property type="molecule type" value="Genomic_DNA"/>
</dbReference>
<evidence type="ECO:0000313" key="1">
    <source>
        <dbReference type="EMBL" id="MCQ5151677.1"/>
    </source>
</evidence>
<proteinExistence type="predicted"/>
<dbReference type="Proteomes" id="UP001206236">
    <property type="component" value="Unassembled WGS sequence"/>
</dbReference>
<organism evidence="2 3">
    <name type="scientific">Ruminococcus bicirculans</name>
    <name type="common">ex Wegman et al. 2014</name>
    <dbReference type="NCBI Taxonomy" id="1160721"/>
    <lineage>
        <taxon>Bacteria</taxon>
        <taxon>Bacillati</taxon>
        <taxon>Bacillota</taxon>
        <taxon>Clostridia</taxon>
        <taxon>Eubacteriales</taxon>
        <taxon>Oscillospiraceae</taxon>
        <taxon>Ruminococcus</taxon>
    </lineage>
</organism>
<dbReference type="AlphaFoldDB" id="A0AAW6E9N5"/>
<comment type="caution">
    <text evidence="2">The sequence shown here is derived from an EMBL/GenBank/DDBJ whole genome shotgun (WGS) entry which is preliminary data.</text>
</comment>
<reference evidence="2" key="2">
    <citation type="submission" date="2023-01" db="EMBL/GenBank/DDBJ databases">
        <title>Human gut microbiome strain richness.</title>
        <authorList>
            <person name="Chen-Liaw A."/>
        </authorList>
    </citation>
    <scope>NUCLEOTIDE SEQUENCE</scope>
    <source>
        <strain evidence="2">1001275st1_F4_1001275B_160808</strain>
    </source>
</reference>
<reference evidence="1" key="1">
    <citation type="submission" date="2022-06" db="EMBL/GenBank/DDBJ databases">
        <title>Isolation of gut microbiota from human fecal samples.</title>
        <authorList>
            <person name="Pamer E.G."/>
            <person name="Barat B."/>
            <person name="Waligurski E."/>
            <person name="Medina S."/>
            <person name="Paddock L."/>
            <person name="Mostad J."/>
        </authorList>
    </citation>
    <scope>NUCLEOTIDE SEQUENCE</scope>
    <source>
        <strain evidence="1">DFI.5.57</strain>
    </source>
</reference>